<evidence type="ECO:0000313" key="3">
    <source>
        <dbReference type="Proteomes" id="UP000318590"/>
    </source>
</evidence>
<gene>
    <name evidence="2" type="ORF">FEV53_06405</name>
</gene>
<dbReference type="Proteomes" id="UP000318590">
    <property type="component" value="Unassembled WGS sequence"/>
</dbReference>
<dbReference type="SUPFAM" id="SSF51658">
    <property type="entry name" value="Xylose isomerase-like"/>
    <property type="match status" value="1"/>
</dbReference>
<evidence type="ECO:0000313" key="2">
    <source>
        <dbReference type="EMBL" id="TRD22100.1"/>
    </source>
</evidence>
<dbReference type="Gene3D" id="3.20.20.150">
    <property type="entry name" value="Divalent-metal-dependent TIM barrel enzymes"/>
    <property type="match status" value="1"/>
</dbReference>
<dbReference type="InterPro" id="IPR013022">
    <property type="entry name" value="Xyl_isomerase-like_TIM-brl"/>
</dbReference>
<dbReference type="Pfam" id="PF01261">
    <property type="entry name" value="AP_endonuc_2"/>
    <property type="match status" value="1"/>
</dbReference>
<name>A0A547Q6T0_9RHOB</name>
<sequence>MTAPVLAYPEFLDLAAELGCVGVELRNDLGRLLFDGIEAAQAGDMARARGLRILGLSEVPQFNDWGLEAEARTRALIGAARDAGAETISLIPRNDGLGGANGERQANLRIALKAICPLVREAGLRALVEPLGFASSSLCDGREVAEVVETLGMIDCVSLVYDTFHAALAGGAPMAADRIGIVHISGVTDPGVGLAEMQDGHRVLVADGDRLGNTDQIAALLADGYDGVFSFECFSPEVQRLENPADALRQSMEFITSRVMAKAA</sequence>
<evidence type="ECO:0000259" key="1">
    <source>
        <dbReference type="Pfam" id="PF01261"/>
    </source>
</evidence>
<keyword evidence="3" id="KW-1185">Reference proteome</keyword>
<dbReference type="InterPro" id="IPR036237">
    <property type="entry name" value="Xyl_isomerase-like_sf"/>
</dbReference>
<feature type="domain" description="Xylose isomerase-like TIM barrel" evidence="1">
    <location>
        <begin position="12"/>
        <end position="257"/>
    </location>
</feature>
<accession>A0A547Q6T0</accession>
<dbReference type="PANTHER" id="PTHR12110:SF48">
    <property type="entry name" value="BLL3656 PROTEIN"/>
    <property type="match status" value="1"/>
</dbReference>
<dbReference type="InterPro" id="IPR050312">
    <property type="entry name" value="IolE/XylAMocC-like"/>
</dbReference>
<organism evidence="2 3">
    <name type="scientific">Palleronia caenipelagi</name>
    <dbReference type="NCBI Taxonomy" id="2489174"/>
    <lineage>
        <taxon>Bacteria</taxon>
        <taxon>Pseudomonadati</taxon>
        <taxon>Pseudomonadota</taxon>
        <taxon>Alphaproteobacteria</taxon>
        <taxon>Rhodobacterales</taxon>
        <taxon>Roseobacteraceae</taxon>
        <taxon>Palleronia</taxon>
    </lineage>
</organism>
<proteinExistence type="predicted"/>
<protein>
    <submittedName>
        <fullName evidence="2">TIM barrel protein</fullName>
    </submittedName>
</protein>
<dbReference type="AlphaFoldDB" id="A0A547Q6T0"/>
<comment type="caution">
    <text evidence="2">The sequence shown here is derived from an EMBL/GenBank/DDBJ whole genome shotgun (WGS) entry which is preliminary data.</text>
</comment>
<dbReference type="PANTHER" id="PTHR12110">
    <property type="entry name" value="HYDROXYPYRUVATE ISOMERASE"/>
    <property type="match status" value="1"/>
</dbReference>
<reference evidence="2 3" key="1">
    <citation type="submission" date="2019-06" db="EMBL/GenBank/DDBJ databases">
        <title>Paenimaribius caenipelagi gen. nov., sp. nov., isolated from a tidal flat.</title>
        <authorList>
            <person name="Yoon J.-H."/>
        </authorList>
    </citation>
    <scope>NUCLEOTIDE SEQUENCE [LARGE SCALE GENOMIC DNA]</scope>
    <source>
        <strain evidence="2 3">JBTF-M29</strain>
    </source>
</reference>
<dbReference type="EMBL" id="VFSV01000008">
    <property type="protein sequence ID" value="TRD22100.1"/>
    <property type="molecule type" value="Genomic_DNA"/>
</dbReference>
<dbReference type="OrthoDB" id="2274384at2"/>